<feature type="region of interest" description="Disordered" evidence="1">
    <location>
        <begin position="71"/>
        <end position="148"/>
    </location>
</feature>
<proteinExistence type="predicted"/>
<evidence type="ECO:0000313" key="3">
    <source>
        <dbReference type="Proteomes" id="UP001642464"/>
    </source>
</evidence>
<dbReference type="Proteomes" id="UP001642464">
    <property type="component" value="Unassembled WGS sequence"/>
</dbReference>
<evidence type="ECO:0000313" key="2">
    <source>
        <dbReference type="EMBL" id="CAK9003359.1"/>
    </source>
</evidence>
<feature type="compositionally biased region" description="Basic residues" evidence="1">
    <location>
        <begin position="111"/>
        <end position="129"/>
    </location>
</feature>
<accession>A0ABP0IPU6</accession>
<feature type="compositionally biased region" description="Basic and acidic residues" evidence="1">
    <location>
        <begin position="90"/>
        <end position="101"/>
    </location>
</feature>
<keyword evidence="3" id="KW-1185">Reference proteome</keyword>
<name>A0ABP0IPU6_9DINO</name>
<reference evidence="2 3" key="1">
    <citation type="submission" date="2024-02" db="EMBL/GenBank/DDBJ databases">
        <authorList>
            <person name="Chen Y."/>
            <person name="Shah S."/>
            <person name="Dougan E. K."/>
            <person name="Thang M."/>
            <person name="Chan C."/>
        </authorList>
    </citation>
    <scope>NUCLEOTIDE SEQUENCE [LARGE SCALE GENOMIC DNA]</scope>
</reference>
<comment type="caution">
    <text evidence="2">The sequence shown here is derived from an EMBL/GenBank/DDBJ whole genome shotgun (WGS) entry which is preliminary data.</text>
</comment>
<evidence type="ECO:0000256" key="1">
    <source>
        <dbReference type="SAM" id="MobiDB-lite"/>
    </source>
</evidence>
<feature type="non-terminal residue" evidence="2">
    <location>
        <position position="1"/>
    </location>
</feature>
<feature type="compositionally biased region" description="Polar residues" evidence="1">
    <location>
        <begin position="133"/>
        <end position="148"/>
    </location>
</feature>
<gene>
    <name evidence="2" type="ORF">SCF082_LOCUS7704</name>
</gene>
<organism evidence="2 3">
    <name type="scientific">Durusdinium trenchii</name>
    <dbReference type="NCBI Taxonomy" id="1381693"/>
    <lineage>
        <taxon>Eukaryota</taxon>
        <taxon>Sar</taxon>
        <taxon>Alveolata</taxon>
        <taxon>Dinophyceae</taxon>
        <taxon>Suessiales</taxon>
        <taxon>Symbiodiniaceae</taxon>
        <taxon>Durusdinium</taxon>
    </lineage>
</organism>
<feature type="non-terminal residue" evidence="2">
    <location>
        <position position="148"/>
    </location>
</feature>
<sequence>RRLAEKDRVLLQSGVRGRRRLKRSRPWTQVWKDSEGVRCRCGVPAAVWIRVSAHAAALPASRLWRPALAPAAPAVRSAHAGADEPDESDEHVLWARHDHPPDVSASAPRGGAHRSSKERKAQKNRHGRREGRTSGSQREATSQGEECQ</sequence>
<protein>
    <submittedName>
        <fullName evidence="2">Uncharacterized protein</fullName>
    </submittedName>
</protein>
<dbReference type="EMBL" id="CAXAMM010004377">
    <property type="protein sequence ID" value="CAK9003359.1"/>
    <property type="molecule type" value="Genomic_DNA"/>
</dbReference>
<feature type="compositionally biased region" description="Low complexity" evidence="1">
    <location>
        <begin position="71"/>
        <end position="80"/>
    </location>
</feature>